<dbReference type="PANTHER" id="PTHR10535">
    <property type="entry name" value="DNA-DIRECTED RNA POLYMERASES I, II, AND III SUBUNIT RPABC1"/>
    <property type="match status" value="1"/>
</dbReference>
<dbReference type="SUPFAM" id="SSF55287">
    <property type="entry name" value="RPB5-like RNA polymerase subunit"/>
    <property type="match status" value="1"/>
</dbReference>
<comment type="similarity">
    <text evidence="6 7">Belongs to the archaeal Rpo5/eukaryotic RPB5 RNA polymerase subunit family.</text>
</comment>
<comment type="function">
    <text evidence="7">DNA-dependent RNA polymerase (RNAP) catalyzes the transcription of DNA into RNA using the four ribonucleoside triphosphates as substrates.</text>
</comment>
<evidence type="ECO:0000256" key="6">
    <source>
        <dbReference type="ARBA" id="ARBA00025765"/>
    </source>
</evidence>
<dbReference type="Pfam" id="PF01191">
    <property type="entry name" value="RNA_pol_Rpb5_C"/>
    <property type="match status" value="1"/>
</dbReference>
<dbReference type="EC" id="2.7.7.6" evidence="7"/>
<dbReference type="HAMAP" id="MF_00025">
    <property type="entry name" value="RNApol_Rpo5_RPB5"/>
    <property type="match status" value="1"/>
</dbReference>
<evidence type="ECO:0000256" key="2">
    <source>
        <dbReference type="ARBA" id="ARBA00022490"/>
    </source>
</evidence>
<dbReference type="GO" id="GO:0005737">
    <property type="term" value="C:cytoplasm"/>
    <property type="evidence" value="ECO:0007669"/>
    <property type="project" value="UniProtKB-SubCell"/>
</dbReference>
<dbReference type="InterPro" id="IPR014381">
    <property type="entry name" value="Arch_Rpo5/euc_Rpb5"/>
</dbReference>
<gene>
    <name evidence="7" type="primary">rpo5</name>
    <name evidence="7" type="synonym">rpoH</name>
    <name evidence="9" type="ORF">DFR86_06250</name>
</gene>
<proteinExistence type="inferred from homology"/>
<dbReference type="RefSeq" id="WP_110380089.1">
    <property type="nucleotide sequence ID" value="NZ_CP029288.2"/>
</dbReference>
<evidence type="ECO:0000256" key="7">
    <source>
        <dbReference type="HAMAP-Rule" id="MF_00025"/>
    </source>
</evidence>
<dbReference type="PANTHER" id="PTHR10535:SF0">
    <property type="entry name" value="DNA-DIRECTED RNA POLYMERASES I, II, AND III SUBUNIT RPABC1"/>
    <property type="match status" value="1"/>
</dbReference>
<dbReference type="GO" id="GO:0006362">
    <property type="term" value="P:transcription elongation by RNA polymerase I"/>
    <property type="evidence" value="ECO:0007669"/>
    <property type="project" value="TreeGrafter"/>
</dbReference>
<dbReference type="InterPro" id="IPR000783">
    <property type="entry name" value="RNA_pol_subH/Rpb5_C"/>
</dbReference>
<protein>
    <recommendedName>
        <fullName evidence="7">DNA-directed RNA polymerase subunit Rpo5</fullName>
        <ecNumber evidence="7">2.7.7.6</ecNumber>
    </recommendedName>
    <alternativeName>
        <fullName evidence="7">DNA-directed RNA polymerase subunit H</fullName>
    </alternativeName>
</protein>
<keyword evidence="10" id="KW-1185">Reference proteome</keyword>
<reference evidence="9 10" key="1">
    <citation type="submission" date="2018-05" db="EMBL/GenBank/DDBJ databases">
        <title>Complete Genome Sequences of Extremely Thermoacidophilic, Metal-Mobilizing Type-Strain Members of the Archaeal Family Sulfolobaceae: Acidianus brierleyi DSM-1651T, Acidianus sulfidivorans DSM-18786T, Metallosphaera hakonensis DSM-7519T, and Metallosphaera prunae DSM-10039T.</title>
        <authorList>
            <person name="Counts J.A."/>
            <person name="Kelly R.M."/>
        </authorList>
    </citation>
    <scope>NUCLEOTIDE SEQUENCE [LARGE SCALE GENOMIC DNA]</scope>
    <source>
        <strain evidence="9 10">JP7</strain>
    </source>
</reference>
<dbReference type="GeneID" id="36837553"/>
<dbReference type="InterPro" id="IPR020608">
    <property type="entry name" value="RNA_pol_subH/Rpb5_CS"/>
</dbReference>
<keyword evidence="1 7" id="KW-0240">DNA-directed RNA polymerase</keyword>
<dbReference type="OrthoDB" id="30537at2157"/>
<dbReference type="GO" id="GO:0003677">
    <property type="term" value="F:DNA binding"/>
    <property type="evidence" value="ECO:0007669"/>
    <property type="project" value="InterPro"/>
</dbReference>
<dbReference type="KEGG" id="asul:DFR86_06250"/>
<dbReference type="GO" id="GO:0000428">
    <property type="term" value="C:DNA-directed RNA polymerase complex"/>
    <property type="evidence" value="ECO:0007669"/>
    <property type="project" value="UniProtKB-KW"/>
</dbReference>
<evidence type="ECO:0000259" key="8">
    <source>
        <dbReference type="Pfam" id="PF01191"/>
    </source>
</evidence>
<keyword evidence="3 7" id="KW-0808">Transferase</keyword>
<comment type="catalytic activity">
    <reaction evidence="7">
        <text>RNA(n) + a ribonucleoside 5'-triphosphate = RNA(n+1) + diphosphate</text>
        <dbReference type="Rhea" id="RHEA:21248"/>
        <dbReference type="Rhea" id="RHEA-COMP:14527"/>
        <dbReference type="Rhea" id="RHEA-COMP:17342"/>
        <dbReference type="ChEBI" id="CHEBI:33019"/>
        <dbReference type="ChEBI" id="CHEBI:61557"/>
        <dbReference type="ChEBI" id="CHEBI:140395"/>
        <dbReference type="EC" id="2.7.7.6"/>
    </reaction>
</comment>
<evidence type="ECO:0000256" key="1">
    <source>
        <dbReference type="ARBA" id="ARBA00022478"/>
    </source>
</evidence>
<keyword evidence="2 7" id="KW-0963">Cytoplasm</keyword>
<dbReference type="Proteomes" id="UP000248410">
    <property type="component" value="Chromosome"/>
</dbReference>
<dbReference type="PROSITE" id="PS01110">
    <property type="entry name" value="RNA_POL_H_23KD"/>
    <property type="match status" value="1"/>
</dbReference>
<feature type="domain" description="RNA polymerase subunit H/Rpb5 C-terminal" evidence="8">
    <location>
        <begin position="10"/>
        <end position="80"/>
    </location>
</feature>
<dbReference type="NCBIfam" id="NF007129">
    <property type="entry name" value="PRK09570.1"/>
    <property type="match status" value="1"/>
</dbReference>
<organism evidence="9 10">
    <name type="scientific">Acidianus sulfidivorans JP7</name>
    <dbReference type="NCBI Taxonomy" id="619593"/>
    <lineage>
        <taxon>Archaea</taxon>
        <taxon>Thermoproteota</taxon>
        <taxon>Thermoprotei</taxon>
        <taxon>Sulfolobales</taxon>
        <taxon>Sulfolobaceae</taxon>
        <taxon>Acidianus</taxon>
    </lineage>
</organism>
<dbReference type="GO" id="GO:0006366">
    <property type="term" value="P:transcription by RNA polymerase II"/>
    <property type="evidence" value="ECO:0007669"/>
    <property type="project" value="TreeGrafter"/>
</dbReference>
<dbReference type="GO" id="GO:0042797">
    <property type="term" value="P:tRNA transcription by RNA polymerase III"/>
    <property type="evidence" value="ECO:0007669"/>
    <property type="project" value="TreeGrafter"/>
</dbReference>
<dbReference type="EMBL" id="CP029288">
    <property type="protein sequence ID" value="AWR97199.1"/>
    <property type="molecule type" value="Genomic_DNA"/>
</dbReference>
<dbReference type="InterPro" id="IPR035913">
    <property type="entry name" value="RPB5-like_sf"/>
</dbReference>
<evidence type="ECO:0000313" key="9">
    <source>
        <dbReference type="EMBL" id="AWR97199.1"/>
    </source>
</evidence>
<evidence type="ECO:0000256" key="3">
    <source>
        <dbReference type="ARBA" id="ARBA00022679"/>
    </source>
</evidence>
<evidence type="ECO:0000256" key="5">
    <source>
        <dbReference type="ARBA" id="ARBA00023163"/>
    </source>
</evidence>
<name>A0A2U9IMA4_9CREN</name>
<evidence type="ECO:0000313" key="10">
    <source>
        <dbReference type="Proteomes" id="UP000248410"/>
    </source>
</evidence>
<dbReference type="GO" id="GO:0003899">
    <property type="term" value="F:DNA-directed RNA polymerase activity"/>
    <property type="evidence" value="ECO:0007669"/>
    <property type="project" value="UniProtKB-UniRule"/>
</dbReference>
<comment type="subcellular location">
    <subcellularLocation>
        <location evidence="7">Cytoplasm</location>
    </subcellularLocation>
</comment>
<dbReference type="AlphaFoldDB" id="A0A2U9IMA4"/>
<comment type="subunit">
    <text evidence="7">Part of the RNA polymerase complex.</text>
</comment>
<sequence>MRSSSKKIDPTIHYLVPKHEVLPIEEAYKILKILGVSPEQLPWIKASDPVIKAIGAKPGDIIKITRKSSTIGESIIYRYVING</sequence>
<accession>A0A2U9IMA4</accession>
<evidence type="ECO:0000256" key="4">
    <source>
        <dbReference type="ARBA" id="ARBA00022695"/>
    </source>
</evidence>
<keyword evidence="5 7" id="KW-0804">Transcription</keyword>
<dbReference type="Gene3D" id="3.90.940.20">
    <property type="entry name" value="RPB5-like RNA polymerase subunit"/>
    <property type="match status" value="1"/>
</dbReference>
<keyword evidence="4 7" id="KW-0548">Nucleotidyltransferase</keyword>